<organism evidence="3 4">
    <name type="scientific">Halorussus caseinilyticus</name>
    <dbReference type="NCBI Taxonomy" id="3034025"/>
    <lineage>
        <taxon>Archaea</taxon>
        <taxon>Methanobacteriati</taxon>
        <taxon>Methanobacteriota</taxon>
        <taxon>Stenosarchaea group</taxon>
        <taxon>Halobacteria</taxon>
        <taxon>Halobacteriales</taxon>
        <taxon>Haladaptataceae</taxon>
        <taxon>Halorussus</taxon>
    </lineage>
</organism>
<keyword evidence="2" id="KW-1133">Transmembrane helix</keyword>
<dbReference type="EMBL" id="JBHSZH010000005">
    <property type="protein sequence ID" value="MFC7080483.1"/>
    <property type="molecule type" value="Genomic_DNA"/>
</dbReference>
<protein>
    <submittedName>
        <fullName evidence="3">Uncharacterized protein</fullName>
    </submittedName>
</protein>
<evidence type="ECO:0000313" key="4">
    <source>
        <dbReference type="Proteomes" id="UP001596407"/>
    </source>
</evidence>
<keyword evidence="2" id="KW-0812">Transmembrane</keyword>
<feature type="region of interest" description="Disordered" evidence="1">
    <location>
        <begin position="31"/>
        <end position="50"/>
    </location>
</feature>
<reference evidence="3 4" key="1">
    <citation type="journal article" date="2019" name="Int. J. Syst. Evol. Microbiol.">
        <title>The Global Catalogue of Microorganisms (GCM) 10K type strain sequencing project: providing services to taxonomists for standard genome sequencing and annotation.</title>
        <authorList>
            <consortium name="The Broad Institute Genomics Platform"/>
            <consortium name="The Broad Institute Genome Sequencing Center for Infectious Disease"/>
            <person name="Wu L."/>
            <person name="Ma J."/>
        </authorList>
    </citation>
    <scope>NUCLEOTIDE SEQUENCE [LARGE SCALE GENOMIC DNA]</scope>
    <source>
        <strain evidence="3 4">DT72</strain>
    </source>
</reference>
<feature type="transmembrane region" description="Helical" evidence="2">
    <location>
        <begin position="12"/>
        <end position="30"/>
    </location>
</feature>
<keyword evidence="4" id="KW-1185">Reference proteome</keyword>
<keyword evidence="2" id="KW-0472">Membrane</keyword>
<evidence type="ECO:0000313" key="3">
    <source>
        <dbReference type="EMBL" id="MFC7080483.1"/>
    </source>
</evidence>
<dbReference type="RefSeq" id="WP_276281665.1">
    <property type="nucleotide sequence ID" value="NZ_CP119809.1"/>
</dbReference>
<dbReference type="GeneID" id="79302878"/>
<evidence type="ECO:0000256" key="1">
    <source>
        <dbReference type="SAM" id="MobiDB-lite"/>
    </source>
</evidence>
<name>A0ABD5WN30_9EURY</name>
<comment type="caution">
    <text evidence="3">The sequence shown here is derived from an EMBL/GenBank/DDBJ whole genome shotgun (WGS) entry which is preliminary data.</text>
</comment>
<sequence length="50" mass="5313">MREASARRVAPLAPFVLVGALLVVVAGVVWSRPSPRPDRRGGGTSGWNSR</sequence>
<accession>A0ABD5WN30</accession>
<dbReference type="AlphaFoldDB" id="A0ABD5WN30"/>
<dbReference type="Proteomes" id="UP001596407">
    <property type="component" value="Unassembled WGS sequence"/>
</dbReference>
<gene>
    <name evidence="3" type="ORF">ACFQJ6_10500</name>
</gene>
<proteinExistence type="predicted"/>
<evidence type="ECO:0000256" key="2">
    <source>
        <dbReference type="SAM" id="Phobius"/>
    </source>
</evidence>